<dbReference type="AlphaFoldDB" id="A0A8J6CV78"/>
<dbReference type="EMBL" id="JAHUZN010000010">
    <property type="protein sequence ID" value="KAG8481178.1"/>
    <property type="molecule type" value="Genomic_DNA"/>
</dbReference>
<name>A0A8J6CV78_9ROSI</name>
<reference evidence="1 2" key="1">
    <citation type="journal article" date="2021" name="bioRxiv">
        <title>The Gossypium anomalum genome as a resource for cotton improvement and evolutionary analysis of hybrid incompatibility.</title>
        <authorList>
            <person name="Grover C.E."/>
            <person name="Yuan D."/>
            <person name="Arick M.A."/>
            <person name="Miller E.R."/>
            <person name="Hu G."/>
            <person name="Peterson D.G."/>
            <person name="Wendel J.F."/>
            <person name="Udall J.A."/>
        </authorList>
    </citation>
    <scope>NUCLEOTIDE SEQUENCE [LARGE SCALE GENOMIC DNA]</scope>
    <source>
        <strain evidence="1">JFW-Udall</strain>
        <tissue evidence="1">Leaf</tissue>
    </source>
</reference>
<evidence type="ECO:0000313" key="2">
    <source>
        <dbReference type="Proteomes" id="UP000701853"/>
    </source>
</evidence>
<sequence>MAYEQEDHPKLQFPLDSNSYNITAEIGAGVCSKVIQPNVFPSIQLLLPLKPSILISPTPISATLSDVKPTPPRFFPPQHPQPSLFLHRRKRSLGGYALYVRRFFRVHHLIFFPQWNTRAMHCHYSQRNPDCIVVSSQPRAFAWRYKGQ</sequence>
<accession>A0A8J6CV78</accession>
<gene>
    <name evidence="1" type="ORF">CXB51_025986</name>
</gene>
<dbReference type="Proteomes" id="UP000701853">
    <property type="component" value="Chromosome 10"/>
</dbReference>
<comment type="caution">
    <text evidence="1">The sequence shown here is derived from an EMBL/GenBank/DDBJ whole genome shotgun (WGS) entry which is preliminary data.</text>
</comment>
<organism evidence="1 2">
    <name type="scientific">Gossypium anomalum</name>
    <dbReference type="NCBI Taxonomy" id="47600"/>
    <lineage>
        <taxon>Eukaryota</taxon>
        <taxon>Viridiplantae</taxon>
        <taxon>Streptophyta</taxon>
        <taxon>Embryophyta</taxon>
        <taxon>Tracheophyta</taxon>
        <taxon>Spermatophyta</taxon>
        <taxon>Magnoliopsida</taxon>
        <taxon>eudicotyledons</taxon>
        <taxon>Gunneridae</taxon>
        <taxon>Pentapetalae</taxon>
        <taxon>rosids</taxon>
        <taxon>malvids</taxon>
        <taxon>Malvales</taxon>
        <taxon>Malvaceae</taxon>
        <taxon>Malvoideae</taxon>
        <taxon>Gossypium</taxon>
    </lineage>
</organism>
<keyword evidence="2" id="KW-1185">Reference proteome</keyword>
<proteinExistence type="predicted"/>
<protein>
    <submittedName>
        <fullName evidence="1">Uncharacterized protein</fullName>
    </submittedName>
</protein>
<evidence type="ECO:0000313" key="1">
    <source>
        <dbReference type="EMBL" id="KAG8481178.1"/>
    </source>
</evidence>